<name>A0A3M2S1T0_9HYPO</name>
<keyword evidence="3" id="KW-1185">Reference proteome</keyword>
<feature type="region of interest" description="Disordered" evidence="1">
    <location>
        <begin position="50"/>
        <end position="92"/>
    </location>
</feature>
<evidence type="ECO:0000313" key="2">
    <source>
        <dbReference type="EMBL" id="RMJ11493.1"/>
    </source>
</evidence>
<reference evidence="2 3" key="1">
    <citation type="submission" date="2017-06" db="EMBL/GenBank/DDBJ databases">
        <title>Comparative genomic analysis of Ambrosia Fusariam Clade fungi.</title>
        <authorList>
            <person name="Stajich J.E."/>
            <person name="Carrillo J."/>
            <person name="Kijimoto T."/>
            <person name="Eskalen A."/>
            <person name="O'Donnell K."/>
            <person name="Kasson M."/>
        </authorList>
    </citation>
    <scope>NUCLEOTIDE SEQUENCE [LARGE SCALE GENOMIC DNA]</scope>
    <source>
        <strain evidence="2">UCR3666</strain>
    </source>
</reference>
<protein>
    <submittedName>
        <fullName evidence="2">Uncharacterized protein</fullName>
    </submittedName>
</protein>
<evidence type="ECO:0000256" key="1">
    <source>
        <dbReference type="SAM" id="MobiDB-lite"/>
    </source>
</evidence>
<dbReference type="Proteomes" id="UP000277212">
    <property type="component" value="Unassembled WGS sequence"/>
</dbReference>
<organism evidence="2 3">
    <name type="scientific">Fusarium kuroshium</name>
    <dbReference type="NCBI Taxonomy" id="2010991"/>
    <lineage>
        <taxon>Eukaryota</taxon>
        <taxon>Fungi</taxon>
        <taxon>Dikarya</taxon>
        <taxon>Ascomycota</taxon>
        <taxon>Pezizomycotina</taxon>
        <taxon>Sordariomycetes</taxon>
        <taxon>Hypocreomycetidae</taxon>
        <taxon>Hypocreales</taxon>
        <taxon>Nectriaceae</taxon>
        <taxon>Fusarium</taxon>
        <taxon>Fusarium solani species complex</taxon>
    </lineage>
</organism>
<evidence type="ECO:0000313" key="3">
    <source>
        <dbReference type="Proteomes" id="UP000277212"/>
    </source>
</evidence>
<proteinExistence type="predicted"/>
<comment type="caution">
    <text evidence="2">The sequence shown here is derived from an EMBL/GenBank/DDBJ whole genome shotgun (WGS) entry which is preliminary data.</text>
</comment>
<dbReference type="EMBL" id="NKUJ01000166">
    <property type="protein sequence ID" value="RMJ11493.1"/>
    <property type="molecule type" value="Genomic_DNA"/>
</dbReference>
<sequence length="92" mass="10295">MAVPRTARVWSVDVVERATAHGGEMKREAEPRERAIEANFRVEWSRARAPRRGNEARTLQGRASTITEGDGGTKPISSPERSFRRFGQAMAK</sequence>
<accession>A0A3M2S1T0</accession>
<dbReference type="AlphaFoldDB" id="A0A3M2S1T0"/>
<gene>
    <name evidence="2" type="ORF">CDV36_008886</name>
</gene>